<gene>
    <name evidence="1" type="ORF">RAT170B_1579</name>
</gene>
<accession>A0A0F3RCP0</accession>
<evidence type="ECO:0000313" key="1">
    <source>
        <dbReference type="EMBL" id="KJW03882.1"/>
    </source>
</evidence>
<comment type="caution">
    <text evidence="1">The sequence shown here is derived from an EMBL/GenBank/DDBJ whole genome shotgun (WGS) entry which is preliminary data.</text>
</comment>
<evidence type="ECO:0000313" key="2">
    <source>
        <dbReference type="Proteomes" id="UP000033736"/>
    </source>
</evidence>
<dbReference type="Proteomes" id="UP000033736">
    <property type="component" value="Unassembled WGS sequence"/>
</dbReference>
<name>A0A0F3RCP0_9RICK</name>
<dbReference type="AlphaFoldDB" id="A0A0F3RCP0"/>
<organism evidence="1 2">
    <name type="scientific">Rickettsia argasii T170-B</name>
    <dbReference type="NCBI Taxonomy" id="1268837"/>
    <lineage>
        <taxon>Bacteria</taxon>
        <taxon>Pseudomonadati</taxon>
        <taxon>Pseudomonadota</taxon>
        <taxon>Alphaproteobacteria</taxon>
        <taxon>Rickettsiales</taxon>
        <taxon>Rickettsiaceae</taxon>
        <taxon>Rickettsieae</taxon>
        <taxon>Rickettsia</taxon>
        <taxon>spotted fever group</taxon>
    </lineage>
</organism>
<protein>
    <submittedName>
        <fullName evidence="1">Uncharacterized protein</fullName>
    </submittedName>
</protein>
<reference evidence="1 2" key="1">
    <citation type="submission" date="2015-01" db="EMBL/GenBank/DDBJ databases">
        <title>Genome Sequencing of Rickettsiales /home/snadendla/prok_pipe/test/illegal_ec_num.txt.</title>
        <authorList>
            <person name="Daugherty S.C."/>
            <person name="Su Q."/>
            <person name="Abolude K."/>
            <person name="Beier-Sexton M."/>
            <person name="Carlyon J.A."/>
            <person name="Carter R."/>
            <person name="Day N.P."/>
            <person name="Dumler S.J."/>
            <person name="Dyachenko V."/>
            <person name="Godinez A."/>
            <person name="Kurtti T.J."/>
            <person name="Lichay M."/>
            <person name="Mullins K.E."/>
            <person name="Ott S."/>
            <person name="Pappas-Brown V."/>
            <person name="Paris D.H."/>
            <person name="Patel P."/>
            <person name="Richards A.L."/>
            <person name="Sadzewicz L."/>
            <person name="Sears K."/>
            <person name="Seidman D."/>
            <person name="Sengamalay N."/>
            <person name="Stenos J."/>
            <person name="Tallon L.J."/>
            <person name="Vincent G."/>
            <person name="Fraser C.M."/>
            <person name="Munderloh U."/>
            <person name="Dunning-Hotopp J.C."/>
        </authorList>
    </citation>
    <scope>NUCLEOTIDE SEQUENCE [LARGE SCALE GENOMIC DNA]</scope>
    <source>
        <strain evidence="1 2">T170-B</strain>
    </source>
</reference>
<dbReference type="EMBL" id="LAOQ01000009">
    <property type="protein sequence ID" value="KJW03882.1"/>
    <property type="molecule type" value="Genomic_DNA"/>
</dbReference>
<sequence length="51" mass="6052">MKQEAKKKNLRLSYIPKEMPYTIVGNYYKISNILKYLITNAIEYNAKVLLQ</sequence>
<keyword evidence="2" id="KW-1185">Reference proteome</keyword>
<proteinExistence type="predicted"/>